<organism evidence="10 11">
    <name type="scientific">Enterococcus alishanensis</name>
    <dbReference type="NCBI Taxonomy" id="1303817"/>
    <lineage>
        <taxon>Bacteria</taxon>
        <taxon>Bacillati</taxon>
        <taxon>Bacillota</taxon>
        <taxon>Bacilli</taxon>
        <taxon>Lactobacillales</taxon>
        <taxon>Enterococcaceae</taxon>
        <taxon>Enterococcus</taxon>
    </lineage>
</organism>
<evidence type="ECO:0000256" key="8">
    <source>
        <dbReference type="ARBA" id="ARBA00023012"/>
    </source>
</evidence>
<reference evidence="10 11" key="1">
    <citation type="submission" date="2021-06" db="EMBL/GenBank/DDBJ databases">
        <title>Enterococcus alishanensis sp. nov., a novel lactic acid bacterium isolated from fresh coffee beans.</title>
        <authorList>
            <person name="Chen Y.-S."/>
        </authorList>
    </citation>
    <scope>NUCLEOTIDE SEQUENCE [LARGE SCALE GENOMIC DNA]</scope>
    <source>
        <strain evidence="10 11">ALS3</strain>
    </source>
</reference>
<dbReference type="InterPro" id="IPR003594">
    <property type="entry name" value="HATPase_dom"/>
</dbReference>
<dbReference type="InterPro" id="IPR011712">
    <property type="entry name" value="Sig_transdc_His_kin_sub3_dim/P"/>
</dbReference>
<accession>A0ABS6TAW3</accession>
<keyword evidence="7" id="KW-0067">ATP-binding</keyword>
<evidence type="ECO:0000313" key="10">
    <source>
        <dbReference type="EMBL" id="MBV7390037.1"/>
    </source>
</evidence>
<dbReference type="EC" id="2.7.13.3" evidence="2"/>
<name>A0ABS6TAW3_9ENTE</name>
<protein>
    <recommendedName>
        <fullName evidence="2">histidine kinase</fullName>
        <ecNumber evidence="2">2.7.13.3</ecNumber>
    </recommendedName>
</protein>
<comment type="catalytic activity">
    <reaction evidence="1">
        <text>ATP + protein L-histidine = ADP + protein N-phospho-L-histidine.</text>
        <dbReference type="EC" id="2.7.13.3"/>
    </reaction>
</comment>
<dbReference type="Pfam" id="PF02518">
    <property type="entry name" value="HATPase_c"/>
    <property type="match status" value="1"/>
</dbReference>
<dbReference type="GO" id="GO:0016301">
    <property type="term" value="F:kinase activity"/>
    <property type="evidence" value="ECO:0007669"/>
    <property type="project" value="UniProtKB-KW"/>
</dbReference>
<keyword evidence="5" id="KW-0547">Nucleotide-binding</keyword>
<dbReference type="PROSITE" id="PS50109">
    <property type="entry name" value="HIS_KIN"/>
    <property type="match status" value="1"/>
</dbReference>
<evidence type="ECO:0000256" key="7">
    <source>
        <dbReference type="ARBA" id="ARBA00022840"/>
    </source>
</evidence>
<keyword evidence="11" id="KW-1185">Reference proteome</keyword>
<dbReference type="Proteomes" id="UP000774130">
    <property type="component" value="Unassembled WGS sequence"/>
</dbReference>
<keyword evidence="8" id="KW-0902">Two-component regulatory system</keyword>
<dbReference type="InterPro" id="IPR005467">
    <property type="entry name" value="His_kinase_dom"/>
</dbReference>
<evidence type="ECO:0000313" key="11">
    <source>
        <dbReference type="Proteomes" id="UP000774130"/>
    </source>
</evidence>
<gene>
    <name evidence="10" type="ORF">KUA55_05040</name>
</gene>
<dbReference type="EMBL" id="JAHUZB010000002">
    <property type="protein sequence ID" value="MBV7390037.1"/>
    <property type="molecule type" value="Genomic_DNA"/>
</dbReference>
<evidence type="ECO:0000256" key="1">
    <source>
        <dbReference type="ARBA" id="ARBA00000085"/>
    </source>
</evidence>
<comment type="caution">
    <text evidence="10">The sequence shown here is derived from an EMBL/GenBank/DDBJ whole genome shotgun (WGS) entry which is preliminary data.</text>
</comment>
<keyword evidence="6 10" id="KW-0418">Kinase</keyword>
<evidence type="ECO:0000259" key="9">
    <source>
        <dbReference type="PROSITE" id="PS50109"/>
    </source>
</evidence>
<evidence type="ECO:0000256" key="4">
    <source>
        <dbReference type="ARBA" id="ARBA00022679"/>
    </source>
</evidence>
<evidence type="ECO:0000256" key="6">
    <source>
        <dbReference type="ARBA" id="ARBA00022777"/>
    </source>
</evidence>
<dbReference type="PANTHER" id="PTHR24421:SF10">
    <property type="entry name" value="NITRATE_NITRITE SENSOR PROTEIN NARQ"/>
    <property type="match status" value="1"/>
</dbReference>
<proteinExistence type="predicted"/>
<dbReference type="PANTHER" id="PTHR24421">
    <property type="entry name" value="NITRATE/NITRITE SENSOR PROTEIN NARX-RELATED"/>
    <property type="match status" value="1"/>
</dbReference>
<dbReference type="InterPro" id="IPR050482">
    <property type="entry name" value="Sensor_HK_TwoCompSys"/>
</dbReference>
<evidence type="ECO:0000256" key="2">
    <source>
        <dbReference type="ARBA" id="ARBA00012438"/>
    </source>
</evidence>
<dbReference type="CDD" id="cd16917">
    <property type="entry name" value="HATPase_UhpB-NarQ-NarX-like"/>
    <property type="match status" value="1"/>
</dbReference>
<dbReference type="Pfam" id="PF07730">
    <property type="entry name" value="HisKA_3"/>
    <property type="match status" value="1"/>
</dbReference>
<dbReference type="SMART" id="SM00387">
    <property type="entry name" value="HATPase_c"/>
    <property type="match status" value="1"/>
</dbReference>
<sequence>MMEVTTNLFREIKQALWLLDDRSTVLARTKKAEQLQEKFQINLTKIIEISQGKGCALHSTKEECLNCPLEGEISANGFPFVLLDHQQQPKEFWGSLQKDQGKTMLQIEVQKSPLLQPSDSMFNYLNNARENERKKIAQDLHDGIAQSIYSLMLETRNLKWIDPSLRSEKLKEIDHHFSDVLKEVKDLAGELRPMTIDEFGLVPAIEQFVERTVEMTGFEIALSVTGKLEALSENSRISTYRIIQEAVVNSLKYSGVNQVELTLNFTDNFLHVLIEDQGEGFDLKRAENGFGLINMQERAHAVAGELNIISAPQQGTKVILKVPIKEVLE</sequence>
<feature type="domain" description="Histidine kinase" evidence="9">
    <location>
        <begin position="135"/>
        <end position="326"/>
    </location>
</feature>
<evidence type="ECO:0000256" key="3">
    <source>
        <dbReference type="ARBA" id="ARBA00022553"/>
    </source>
</evidence>
<evidence type="ECO:0000256" key="5">
    <source>
        <dbReference type="ARBA" id="ARBA00022741"/>
    </source>
</evidence>
<keyword evidence="4" id="KW-0808">Transferase</keyword>
<keyword evidence="3" id="KW-0597">Phosphoprotein</keyword>